<accession>A0A0B2QT86</accession>
<evidence type="ECO:0000256" key="1">
    <source>
        <dbReference type="SAM" id="MobiDB-lite"/>
    </source>
</evidence>
<dbReference type="Gramene" id="XM_028381076.1">
    <property type="protein sequence ID" value="XP_028236877.1"/>
    <property type="gene ID" value="LOC114416211"/>
</dbReference>
<name>A0A0B2QT86_GLYSO</name>
<evidence type="ECO:0000313" key="5">
    <source>
        <dbReference type="EMBL" id="RZC07963.1"/>
    </source>
</evidence>
<dbReference type="SUPFAM" id="SSF47592">
    <property type="entry name" value="SWIB/MDM2 domain"/>
    <property type="match status" value="1"/>
</dbReference>
<proteinExistence type="predicted"/>
<organism evidence="3">
    <name type="scientific">Glycine soja</name>
    <name type="common">Wild soybean</name>
    <dbReference type="NCBI Taxonomy" id="3848"/>
    <lineage>
        <taxon>Eukaryota</taxon>
        <taxon>Viridiplantae</taxon>
        <taxon>Streptophyta</taxon>
        <taxon>Embryophyta</taxon>
        <taxon>Tracheophyta</taxon>
        <taxon>Spermatophyta</taxon>
        <taxon>Magnoliopsida</taxon>
        <taxon>eudicotyledons</taxon>
        <taxon>Gunneridae</taxon>
        <taxon>Pentapetalae</taxon>
        <taxon>rosids</taxon>
        <taxon>fabids</taxon>
        <taxon>Fabales</taxon>
        <taxon>Fabaceae</taxon>
        <taxon>Papilionoideae</taxon>
        <taxon>50 kb inversion clade</taxon>
        <taxon>NPAAA clade</taxon>
        <taxon>indigoferoid/millettioid clade</taxon>
        <taxon>Phaseoleae</taxon>
        <taxon>Glycine</taxon>
        <taxon>Glycine subgen. Soja</taxon>
    </lineage>
</organism>
<dbReference type="PROSITE" id="PS51925">
    <property type="entry name" value="SWIB_MDM2"/>
    <property type="match status" value="1"/>
</dbReference>
<evidence type="ECO:0000259" key="2">
    <source>
        <dbReference type="PROSITE" id="PS51925"/>
    </source>
</evidence>
<gene>
    <name evidence="4" type="ORF">D0Y65_014944</name>
    <name evidence="3" type="ORF">glysoja_040253</name>
</gene>
<evidence type="ECO:0000313" key="6">
    <source>
        <dbReference type="Proteomes" id="UP000289340"/>
    </source>
</evidence>
<dbReference type="AlphaFoldDB" id="A0A0B2QT86"/>
<dbReference type="Proteomes" id="UP000289340">
    <property type="component" value="Chromosome 6"/>
</dbReference>
<protein>
    <submittedName>
        <fullName evidence="3">SWI/SNF complex component SNF12 like</fullName>
    </submittedName>
    <submittedName>
        <fullName evidence="4">SWI/SNF complex component SNF12-like isoform A</fullName>
    </submittedName>
    <submittedName>
        <fullName evidence="5">SWI/SNF complex component SNF12-like isoform B</fullName>
    </submittedName>
</protein>
<evidence type="ECO:0000313" key="4">
    <source>
        <dbReference type="EMBL" id="RZC07962.1"/>
    </source>
</evidence>
<dbReference type="PANTHER" id="PTHR13844">
    <property type="entry name" value="SWI/SNF-RELATED MATRIX-ASSOCIATED ACTIN-DEPENDENT REGULATOR OF CHROMATIN SUBFAMILY D"/>
    <property type="match status" value="1"/>
</dbReference>
<dbReference type="Gene3D" id="1.10.245.10">
    <property type="entry name" value="SWIB/MDM2 domain"/>
    <property type="match status" value="1"/>
</dbReference>
<feature type="compositionally biased region" description="Polar residues" evidence="1">
    <location>
        <begin position="1"/>
        <end position="14"/>
    </location>
</feature>
<dbReference type="Proteomes" id="UP000053555">
    <property type="component" value="Unassembled WGS sequence"/>
</dbReference>
<feature type="domain" description="DM2" evidence="2">
    <location>
        <begin position="314"/>
        <end position="391"/>
    </location>
</feature>
<dbReference type="EMBL" id="QZWG01000006">
    <property type="protein sequence ID" value="RZC07962.1"/>
    <property type="molecule type" value="Genomic_DNA"/>
</dbReference>
<dbReference type="SMART" id="SM00151">
    <property type="entry name" value="SWIB"/>
    <property type="match status" value="1"/>
</dbReference>
<dbReference type="CDD" id="cd10568">
    <property type="entry name" value="SWIB_like"/>
    <property type="match status" value="1"/>
</dbReference>
<evidence type="ECO:0000313" key="3">
    <source>
        <dbReference type="EMBL" id="KHN23284.1"/>
    </source>
</evidence>
<dbReference type="EMBL" id="QZWG01000006">
    <property type="protein sequence ID" value="RZC07963.1"/>
    <property type="molecule type" value="Genomic_DNA"/>
</dbReference>
<dbReference type="InterPro" id="IPR003121">
    <property type="entry name" value="SWIB_MDM2_domain"/>
</dbReference>
<sequence length="533" mass="59847">MNNQAKNIATSSLFGHSGMAPQPQPHHPNPIQQWNHPNPLLSQSQSHPQTQFHGLFQFSEPQSQVFAQAQYAQAQLQSQAARAHPQVPQTLPFAHLHNLKTNTANGVSSLGTGSAKRATLKPPLRSHNSLNMNQSTPFKATELTPAVLQKKQIPEKVAALLPESALYTQLLDFEAQVDASLARRKIDIQETKLPPHVQKTLRVYVFNTFSNHAKMDADNRKADDESWWSLKIIGRILEDGVDSMSGISQGSSPLYPKFSAFFKKITILLDQSLYPDNHVTVWDSARSPTQQDGFEVKRKGNKEFTAVIAIEMNYTPDKFMVSPPLSKLLGIEVETRPRIIATLSNYVKSRKLQIPNDPSFFICDPSLQMVFGEEKMDFTMVSQKLAQHLTQPQPIHMEHNIKLSGHSPAVSACYDIQVDVPFPLEKDMSTFLAGFESQKEIEAYDEAIRTSLKKIQEHHRRRAFFLSFSQSPAEFIDTLIASQSKDLKLVAGDASHNVQKELPSEFFNQPWVEDAVIRYLNRKSAGSDAHGHN</sequence>
<feature type="region of interest" description="Disordered" evidence="1">
    <location>
        <begin position="1"/>
        <end position="48"/>
    </location>
</feature>
<reference evidence="3" key="1">
    <citation type="submission" date="2014-07" db="EMBL/GenBank/DDBJ databases">
        <title>Identification of a novel salt tolerance gene in wild soybean by whole-genome sequencing.</title>
        <authorList>
            <person name="Lam H.-M."/>
            <person name="Qi X."/>
            <person name="Li M.-W."/>
            <person name="Liu X."/>
            <person name="Xie M."/>
            <person name="Ni M."/>
            <person name="Xu X."/>
        </authorList>
    </citation>
    <scope>NUCLEOTIDE SEQUENCE [LARGE SCALE GENOMIC DNA]</scope>
    <source>
        <tissue evidence="3">Root</tissue>
    </source>
</reference>
<feature type="compositionally biased region" description="Low complexity" evidence="1">
    <location>
        <begin position="29"/>
        <end position="39"/>
    </location>
</feature>
<reference evidence="4 6" key="2">
    <citation type="submission" date="2018-09" db="EMBL/GenBank/DDBJ databases">
        <title>A high-quality reference genome of wild soybean provides a powerful tool to mine soybean genomes.</title>
        <authorList>
            <person name="Xie M."/>
            <person name="Chung C.Y.L."/>
            <person name="Li M.-W."/>
            <person name="Wong F.-L."/>
            <person name="Chan T.-F."/>
            <person name="Lam H.-M."/>
        </authorList>
    </citation>
    <scope>NUCLEOTIDE SEQUENCE [LARGE SCALE GENOMIC DNA]</scope>
    <source>
        <strain evidence="6">cv. W05</strain>
        <tissue evidence="4">Hypocotyl of etiolated seedlings</tissue>
    </source>
</reference>
<dbReference type="EMBL" id="KN656371">
    <property type="protein sequence ID" value="KHN23284.1"/>
    <property type="molecule type" value="Genomic_DNA"/>
</dbReference>
<dbReference type="InterPro" id="IPR019835">
    <property type="entry name" value="SWIB_domain"/>
</dbReference>
<feature type="region of interest" description="Disordered" evidence="1">
    <location>
        <begin position="104"/>
        <end position="134"/>
    </location>
</feature>
<dbReference type="Pfam" id="PF02201">
    <property type="entry name" value="SWIB"/>
    <property type="match status" value="1"/>
</dbReference>
<keyword evidence="6" id="KW-1185">Reference proteome</keyword>
<dbReference type="InterPro" id="IPR036885">
    <property type="entry name" value="SWIB_MDM2_dom_sf"/>
</dbReference>